<dbReference type="InterPro" id="IPR052562">
    <property type="entry name" value="Ketohexokinase-related"/>
</dbReference>
<dbReference type="GO" id="GO:0004454">
    <property type="term" value="F:ketohexokinase activity"/>
    <property type="evidence" value="ECO:0007669"/>
    <property type="project" value="InterPro"/>
</dbReference>
<evidence type="ECO:0000313" key="6">
    <source>
        <dbReference type="Proteomes" id="UP001174136"/>
    </source>
</evidence>
<feature type="compositionally biased region" description="Pro residues" evidence="3">
    <location>
        <begin position="30"/>
        <end position="41"/>
    </location>
</feature>
<accession>A0AA47N4L6</accession>
<keyword evidence="2" id="KW-0418">Kinase</keyword>
<dbReference type="Proteomes" id="UP001174136">
    <property type="component" value="Unassembled WGS sequence"/>
</dbReference>
<evidence type="ECO:0000256" key="1">
    <source>
        <dbReference type="ARBA" id="ARBA00022679"/>
    </source>
</evidence>
<feature type="domain" description="Carbohydrate kinase PfkB" evidence="4">
    <location>
        <begin position="307"/>
        <end position="528"/>
    </location>
</feature>
<feature type="region of interest" description="Disordered" evidence="3">
    <location>
        <begin position="17"/>
        <end position="43"/>
    </location>
</feature>
<dbReference type="InterPro" id="IPR011611">
    <property type="entry name" value="PfkB_dom"/>
</dbReference>
<dbReference type="InterPro" id="IPR002173">
    <property type="entry name" value="Carboh/pur_kinase_PfkB_CS"/>
</dbReference>
<dbReference type="Pfam" id="PF00294">
    <property type="entry name" value="PfkB"/>
    <property type="match status" value="2"/>
</dbReference>
<evidence type="ECO:0000256" key="3">
    <source>
        <dbReference type="SAM" id="MobiDB-lite"/>
    </source>
</evidence>
<dbReference type="Gene3D" id="3.40.1190.20">
    <property type="match status" value="2"/>
</dbReference>
<evidence type="ECO:0000256" key="2">
    <source>
        <dbReference type="ARBA" id="ARBA00022777"/>
    </source>
</evidence>
<dbReference type="PANTHER" id="PTHR42774">
    <property type="entry name" value="PHOSPHOTRANSFERASE SYSTEM TRANSPORT PROTEIN"/>
    <property type="match status" value="1"/>
</dbReference>
<dbReference type="PANTHER" id="PTHR42774:SF3">
    <property type="entry name" value="KETOHEXOKINASE"/>
    <property type="match status" value="1"/>
</dbReference>
<keyword evidence="6" id="KW-1185">Reference proteome</keyword>
<name>A0AA47N4L6_MERPO</name>
<organism evidence="5 6">
    <name type="scientific">Merluccius polli</name>
    <name type="common">Benguela hake</name>
    <name type="synonym">Merluccius cadenati</name>
    <dbReference type="NCBI Taxonomy" id="89951"/>
    <lineage>
        <taxon>Eukaryota</taxon>
        <taxon>Metazoa</taxon>
        <taxon>Chordata</taxon>
        <taxon>Craniata</taxon>
        <taxon>Vertebrata</taxon>
        <taxon>Euteleostomi</taxon>
        <taxon>Actinopterygii</taxon>
        <taxon>Neopterygii</taxon>
        <taxon>Teleostei</taxon>
        <taxon>Neoteleostei</taxon>
        <taxon>Acanthomorphata</taxon>
        <taxon>Zeiogadaria</taxon>
        <taxon>Gadariae</taxon>
        <taxon>Gadiformes</taxon>
        <taxon>Gadoidei</taxon>
        <taxon>Merlucciidae</taxon>
        <taxon>Merluccius</taxon>
    </lineage>
</organism>
<comment type="caution">
    <text evidence="5">The sequence shown here is derived from an EMBL/GenBank/DDBJ whole genome shotgun (WGS) entry which is preliminary data.</text>
</comment>
<reference evidence="5" key="1">
    <citation type="journal article" date="2023" name="Front. Mar. Sci.">
        <title>A new Merluccius polli reference genome to investigate the effects of global change in West African waters.</title>
        <authorList>
            <person name="Mateo J.L."/>
            <person name="Blanco-Fernandez C."/>
            <person name="Garcia-Vazquez E."/>
            <person name="Machado-Schiaffino G."/>
        </authorList>
    </citation>
    <scope>NUCLEOTIDE SEQUENCE</scope>
    <source>
        <strain evidence="5">C29</strain>
        <tissue evidence="5">Fin</tissue>
    </source>
</reference>
<dbReference type="SUPFAM" id="SSF53613">
    <property type="entry name" value="Ribokinase-like"/>
    <property type="match status" value="2"/>
</dbReference>
<dbReference type="GO" id="GO:0006000">
    <property type="term" value="P:fructose metabolic process"/>
    <property type="evidence" value="ECO:0007669"/>
    <property type="project" value="InterPro"/>
</dbReference>
<keyword evidence="1" id="KW-0808">Transferase</keyword>
<dbReference type="GO" id="GO:0006753">
    <property type="term" value="P:nucleoside phosphate metabolic process"/>
    <property type="evidence" value="ECO:0007669"/>
    <property type="project" value="UniProtKB-ARBA"/>
</dbReference>
<evidence type="ECO:0000259" key="4">
    <source>
        <dbReference type="Pfam" id="PF00294"/>
    </source>
</evidence>
<dbReference type="AlphaFoldDB" id="A0AA47N4L6"/>
<sequence length="539" mass="58891">MSPGRFPLTRTARSRRTVLRWTRAPSHTGQPPPSSKWPRPPTSRAFEKKVRRLLLLYPRAAWCTGLRRLTPLKRTLAPARIRYSTQRGPLLSMAFMRGVPPFMATESTLAPAITSSSTVSSSLDVALSVATWRGQQEHRHPGCGGVVGVCSTVERHLQAALMKLAPWTVLVHYLRSTRLHPEHYGRRQGNMCDKKILCVGLVCLDIINVVDRYPEEDTDSRCQSQRWQRGGNASNSCTVLSLLGAPCGFMGSLAPGPVADFVVDDFQKYSIDISLLSEHAQCSFPASVVISNVTSGSRTILHMNSYIVGDFTKCGVDISGIAWRRQGETPCACCVVCPASGSRTVVLSDTNLPDATSGDFSKVDLSQYKWIHWEGRNAGEQVKMIQQVELYNSTLPQQHKITVSVEIEKTREPLYQLFCHGDVVFVSKDVAMHFGFSSADAALRGLYSRVKKGAVLICAWAEKGADAMGPDHVVVHSNAFPPKALVDTLGAGDTFNAAVIFTLSNGGSLQEALTFGCQVAGSKCGVHGYDGIMVKQHDK</sequence>
<dbReference type="FunFam" id="3.40.1190.20:FF:000089">
    <property type="entry name" value="ketohexokinase isoform X1"/>
    <property type="match status" value="1"/>
</dbReference>
<dbReference type="PROSITE" id="PS00584">
    <property type="entry name" value="PFKB_KINASES_2"/>
    <property type="match status" value="1"/>
</dbReference>
<feature type="domain" description="Carbohydrate kinase PfkB" evidence="4">
    <location>
        <begin position="194"/>
        <end position="301"/>
    </location>
</feature>
<dbReference type="EMBL" id="JAOPHQ010001134">
    <property type="protein sequence ID" value="KAK0152262.1"/>
    <property type="molecule type" value="Genomic_DNA"/>
</dbReference>
<dbReference type="CDD" id="cd01939">
    <property type="entry name" value="Ketohexokinase"/>
    <property type="match status" value="1"/>
</dbReference>
<dbReference type="InterPro" id="IPR029056">
    <property type="entry name" value="Ribokinase-like"/>
</dbReference>
<evidence type="ECO:0000313" key="5">
    <source>
        <dbReference type="EMBL" id="KAK0152262.1"/>
    </source>
</evidence>
<gene>
    <name evidence="5" type="primary">Khk</name>
    <name evidence="5" type="ORF">N1851_006391</name>
</gene>
<dbReference type="InterPro" id="IPR034093">
    <property type="entry name" value="KHK"/>
</dbReference>
<protein>
    <submittedName>
        <fullName evidence="5">Ketohexokinase</fullName>
    </submittedName>
</protein>
<proteinExistence type="predicted"/>